<dbReference type="Proteomes" id="UP000504633">
    <property type="component" value="Unplaced"/>
</dbReference>
<comment type="subcellular location">
    <subcellularLocation>
        <location evidence="1">Nucleus</location>
    </subcellularLocation>
</comment>
<evidence type="ECO:0000256" key="3">
    <source>
        <dbReference type="ARBA" id="ARBA00038401"/>
    </source>
</evidence>
<keyword evidence="5" id="KW-1185">Reference proteome</keyword>
<evidence type="ECO:0000256" key="4">
    <source>
        <dbReference type="SAM" id="MobiDB-lite"/>
    </source>
</evidence>
<accession>A0A6J1M176</accession>
<dbReference type="GeneID" id="111600674"/>
<dbReference type="PANTHER" id="PTHR23424:SF23">
    <property type="entry name" value="PROTEIN SAAL1"/>
    <property type="match status" value="1"/>
</dbReference>
<gene>
    <name evidence="6" type="primary">LOC111600674</name>
</gene>
<dbReference type="GO" id="GO:0005654">
    <property type="term" value="C:nucleoplasm"/>
    <property type="evidence" value="ECO:0007669"/>
    <property type="project" value="TreeGrafter"/>
</dbReference>
<dbReference type="KEGG" id="dhe:111600674"/>
<keyword evidence="2" id="KW-0539">Nucleus</keyword>
<evidence type="ECO:0000256" key="2">
    <source>
        <dbReference type="ARBA" id="ARBA00023242"/>
    </source>
</evidence>
<comment type="similarity">
    <text evidence="3">Belongs to the SAAL1 family.</text>
</comment>
<reference evidence="6" key="1">
    <citation type="submission" date="2025-08" db="UniProtKB">
        <authorList>
            <consortium name="RefSeq"/>
        </authorList>
    </citation>
    <scope>IDENTIFICATION</scope>
    <source>
        <strain evidence="6">15085-1641.00</strain>
        <tissue evidence="6">Whole body</tissue>
    </source>
</reference>
<dbReference type="RefSeq" id="XP_023172692.1">
    <property type="nucleotide sequence ID" value="XM_023316924.2"/>
</dbReference>
<evidence type="ECO:0000256" key="1">
    <source>
        <dbReference type="ARBA" id="ARBA00004123"/>
    </source>
</evidence>
<evidence type="ECO:0000313" key="6">
    <source>
        <dbReference type="RefSeq" id="XP_023172692.1"/>
    </source>
</evidence>
<feature type="compositionally biased region" description="Polar residues" evidence="4">
    <location>
        <begin position="39"/>
        <end position="62"/>
    </location>
</feature>
<dbReference type="PANTHER" id="PTHR23424">
    <property type="entry name" value="SERUM AMYLOID A"/>
    <property type="match status" value="1"/>
</dbReference>
<sequence>MTKDVDSAERDNNIGAVAVNSETNGLIRTENKTNDADTLETNGTANGENKSESNSPQPHGIQNNEDDASDADENELLMRMRGDAVGETMFSKKFILQTLMQLSKQPPQTALELELEDDLCKVWDMSVSPEVVALLLENDAIELIMFAISSSEDVRLYEILIGLLGNMCAQVECVEQLTAHADWVEMLLKLSTCMDTSMLLQLMRVYQYVMAHVVSGKEQLAIEWYICFAAFDGSAKNLGFILQQSVSDELLLAALKAINAVLASCALVEEENAQTPDLNLKPFSEVFLVQELCDGVNNAFIRLMRDDLAKQADEVDGVVADQAPITVDPNGVDDDGDELSTPKINCDIEVIQTYLNICTILVQLPEAQMSMDVYTPSIMFCLTRILLFLQQPNQLLPLGERQEEYLEDLAHICSCLKYFYDKAAFSHLLGVWTILRQHIEDYAEYDENDFDAYEDEPRSQYEENAFKVLRLLAHMFVRTDVPILVRDIQEIDAVKVDMFRAALQAEQVEDVLIQRAHQRLGAVLNEVAGKAK</sequence>
<dbReference type="OrthoDB" id="2156856at2759"/>
<evidence type="ECO:0000313" key="5">
    <source>
        <dbReference type="Proteomes" id="UP000504633"/>
    </source>
</evidence>
<organism evidence="5 6">
    <name type="scientific">Drosophila hydei</name>
    <name type="common">Fruit fly</name>
    <dbReference type="NCBI Taxonomy" id="7224"/>
    <lineage>
        <taxon>Eukaryota</taxon>
        <taxon>Metazoa</taxon>
        <taxon>Ecdysozoa</taxon>
        <taxon>Arthropoda</taxon>
        <taxon>Hexapoda</taxon>
        <taxon>Insecta</taxon>
        <taxon>Pterygota</taxon>
        <taxon>Neoptera</taxon>
        <taxon>Endopterygota</taxon>
        <taxon>Diptera</taxon>
        <taxon>Brachycera</taxon>
        <taxon>Muscomorpha</taxon>
        <taxon>Ephydroidea</taxon>
        <taxon>Drosophilidae</taxon>
        <taxon>Drosophila</taxon>
    </lineage>
</organism>
<feature type="region of interest" description="Disordered" evidence="4">
    <location>
        <begin position="1"/>
        <end position="68"/>
    </location>
</feature>
<proteinExistence type="inferred from homology"/>
<name>A0A6J1M176_DROHY</name>
<feature type="compositionally biased region" description="Basic and acidic residues" evidence="4">
    <location>
        <begin position="1"/>
        <end position="12"/>
    </location>
</feature>
<protein>
    <submittedName>
        <fullName evidence="6">Uncharacterized protein LOC111600674</fullName>
    </submittedName>
</protein>
<dbReference type="AlphaFoldDB" id="A0A6J1M176"/>
<dbReference type="InterPro" id="IPR052464">
    <property type="entry name" value="Synovial_Prolif_Regulator"/>
</dbReference>
<dbReference type="OMA" id="YLNICTI"/>